<accession>A0ABY5TS67</accession>
<evidence type="ECO:0000313" key="3">
    <source>
        <dbReference type="Proteomes" id="UP001160698"/>
    </source>
</evidence>
<dbReference type="Gene3D" id="1.10.260.40">
    <property type="entry name" value="lambda repressor-like DNA-binding domains"/>
    <property type="match status" value="1"/>
</dbReference>
<organism evidence="2 3">
    <name type="scientific">Bacteriophage sp</name>
    <dbReference type="NCBI Taxonomy" id="38018"/>
    <lineage>
        <taxon>Viruses</taxon>
    </lineage>
</organism>
<dbReference type="PROSITE" id="PS50943">
    <property type="entry name" value="HTH_CROC1"/>
    <property type="match status" value="1"/>
</dbReference>
<dbReference type="CDD" id="cd00093">
    <property type="entry name" value="HTH_XRE"/>
    <property type="match status" value="1"/>
</dbReference>
<dbReference type="SUPFAM" id="SSF47413">
    <property type="entry name" value="lambda repressor-like DNA-binding domains"/>
    <property type="match status" value="1"/>
</dbReference>
<dbReference type="EMBL" id="OP072867">
    <property type="protein sequence ID" value="UVX69680.1"/>
    <property type="molecule type" value="Genomic_DNA"/>
</dbReference>
<sequence>MTKKPFTVTVKGREIPVCQNAYTGLFYTIRPDGKHEPVSYPLIRTQTTSMQRLKYWRNRYGYTQAELAKLIHVSSPTIIMMWENGLRHPCKKYRQLLNTELSYDIFPD</sequence>
<feature type="domain" description="HTH cro/C1-type" evidence="1">
    <location>
        <begin position="53"/>
        <end position="105"/>
    </location>
</feature>
<dbReference type="Pfam" id="PF01381">
    <property type="entry name" value="HTH_3"/>
    <property type="match status" value="1"/>
</dbReference>
<dbReference type="InterPro" id="IPR010982">
    <property type="entry name" value="Lambda_DNA-bd_dom_sf"/>
</dbReference>
<reference evidence="2 3" key="1">
    <citation type="submission" date="2022-07" db="EMBL/GenBank/DDBJ databases">
        <authorList>
            <person name="Nishijima S."/>
        </authorList>
    </citation>
    <scope>NUCLEOTIDE SEQUENCE [LARGE SCALE GENOMIC DNA]</scope>
    <source>
        <strain evidence="2">4225_94495</strain>
    </source>
</reference>
<dbReference type="Proteomes" id="UP001160698">
    <property type="component" value="Segment"/>
</dbReference>
<keyword evidence="3" id="KW-1185">Reference proteome</keyword>
<proteinExistence type="predicted"/>
<name>A0ABY5TS67_9VIRU</name>
<protein>
    <submittedName>
        <fullName evidence="2">Antitoxin component</fullName>
    </submittedName>
</protein>
<dbReference type="InterPro" id="IPR001387">
    <property type="entry name" value="Cro/C1-type_HTH"/>
</dbReference>
<evidence type="ECO:0000259" key="1">
    <source>
        <dbReference type="PROSITE" id="PS50943"/>
    </source>
</evidence>
<evidence type="ECO:0000313" key="2">
    <source>
        <dbReference type="EMBL" id="UVX69680.1"/>
    </source>
</evidence>